<evidence type="ECO:0008006" key="7">
    <source>
        <dbReference type="Google" id="ProtNLM"/>
    </source>
</evidence>
<protein>
    <recommendedName>
        <fullName evidence="7">Myb-like domain-containing protein</fullName>
    </recommendedName>
</protein>
<feature type="compositionally biased region" description="Acidic residues" evidence="2">
    <location>
        <begin position="372"/>
        <end position="384"/>
    </location>
</feature>
<dbReference type="PANTHER" id="PTHR46734:SF1">
    <property type="entry name" value="TELOMERIC REPEAT-BINDING FACTOR 1"/>
    <property type="match status" value="1"/>
</dbReference>
<feature type="compositionally biased region" description="Polar residues" evidence="2">
    <location>
        <begin position="19"/>
        <end position="37"/>
    </location>
</feature>
<sequence>MPSLRSQTRKNQQKHPAKNNLTGSIQNAPEEMQNQELTPMRSKTPPAKAPPAGMKSPSVLIQNHLPLPPTQTSANPSPYQVISDNIDATSHEIIMQETLSRDAYVILGQRLDYYMELMDHNVGVEIEDEELVIKDAHTRNRVFIAMMVLAICSIPAYPGDENQAGSMLSSFTANAWKKLRDEMGTWRETMKELFATVRLQKRTREIERLHVSIVRRMEAMEALVHLKSELESSSEKLENGKTNSEDLLAHPTDCIDDYIDVTADIREELGHISKTLYSEFFIPEKTLSSIKLDDVGKAKKSIASLIRTLGRMFDRNAMPIEGLQIDIVRLAQECNDLLPVPTLVKVGYFANPSLQMTDDNEEEGFEEGGGFELEEEEEEEEEAEDERKMPAKTAPSTPSRSVASAARPSSEKKIYDSSDDEAALKIIPRPSVAIKKNKRRREKETTMAVVQEHGNAKPRTRKKSPKKAQKSPSKRKRDKMDDDSDMETNTSVATPKRGKKRVRYSEEEKRCLLEGVEKIGMGCWAQIRDHYADVFSVNQRTSVNLKDLYRTLTKDNPQE</sequence>
<dbReference type="Proteomes" id="UP001530400">
    <property type="component" value="Unassembled WGS sequence"/>
</dbReference>
<dbReference type="SMART" id="SM00717">
    <property type="entry name" value="SANT"/>
    <property type="match status" value="1"/>
</dbReference>
<dbReference type="InterPro" id="IPR017930">
    <property type="entry name" value="Myb_dom"/>
</dbReference>
<comment type="caution">
    <text evidence="5">The sequence shown here is derived from an EMBL/GenBank/DDBJ whole genome shotgun (WGS) entry which is preliminary data.</text>
</comment>
<feature type="domain" description="HTH myb-type" evidence="4">
    <location>
        <begin position="496"/>
        <end position="557"/>
    </location>
</feature>
<evidence type="ECO:0000313" key="5">
    <source>
        <dbReference type="EMBL" id="KAL3783643.1"/>
    </source>
</evidence>
<feature type="region of interest" description="Disordered" evidence="2">
    <location>
        <begin position="1"/>
        <end position="77"/>
    </location>
</feature>
<dbReference type="Gene3D" id="1.10.246.220">
    <property type="match status" value="1"/>
</dbReference>
<dbReference type="EMBL" id="JALLPJ020000757">
    <property type="protein sequence ID" value="KAL3783643.1"/>
    <property type="molecule type" value="Genomic_DNA"/>
</dbReference>
<organism evidence="5 6">
    <name type="scientific">Cyclotella atomus</name>
    <dbReference type="NCBI Taxonomy" id="382360"/>
    <lineage>
        <taxon>Eukaryota</taxon>
        <taxon>Sar</taxon>
        <taxon>Stramenopiles</taxon>
        <taxon>Ochrophyta</taxon>
        <taxon>Bacillariophyta</taxon>
        <taxon>Coscinodiscophyceae</taxon>
        <taxon>Thalassiosirophycidae</taxon>
        <taxon>Stephanodiscales</taxon>
        <taxon>Stephanodiscaceae</taxon>
        <taxon>Cyclotella</taxon>
    </lineage>
</organism>
<keyword evidence="1" id="KW-0539">Nucleus</keyword>
<dbReference type="InterPro" id="IPR009057">
    <property type="entry name" value="Homeodomain-like_sf"/>
</dbReference>
<feature type="compositionally biased region" description="Basic residues" evidence="2">
    <location>
        <begin position="456"/>
        <end position="477"/>
    </location>
</feature>
<feature type="domain" description="Myb-like" evidence="3">
    <location>
        <begin position="496"/>
        <end position="553"/>
    </location>
</feature>
<feature type="compositionally biased region" description="Low complexity" evidence="2">
    <location>
        <begin position="393"/>
        <end position="408"/>
    </location>
</feature>
<feature type="region of interest" description="Disordered" evidence="2">
    <location>
        <begin position="432"/>
        <end position="506"/>
    </location>
</feature>
<evidence type="ECO:0000313" key="6">
    <source>
        <dbReference type="Proteomes" id="UP001530400"/>
    </source>
</evidence>
<name>A0ABD3P6Q3_9STRA</name>
<dbReference type="PROSITE" id="PS50090">
    <property type="entry name" value="MYB_LIKE"/>
    <property type="match status" value="1"/>
</dbReference>
<feature type="compositionally biased region" description="Basic residues" evidence="2">
    <location>
        <begin position="7"/>
        <end position="17"/>
    </location>
</feature>
<keyword evidence="6" id="KW-1185">Reference proteome</keyword>
<dbReference type="PANTHER" id="PTHR46734">
    <property type="entry name" value="TELOMERIC REPEAT-BINDING FACTOR 1 TERF1"/>
    <property type="match status" value="1"/>
</dbReference>
<dbReference type="PROSITE" id="PS51294">
    <property type="entry name" value="HTH_MYB"/>
    <property type="match status" value="1"/>
</dbReference>
<evidence type="ECO:0000259" key="4">
    <source>
        <dbReference type="PROSITE" id="PS51294"/>
    </source>
</evidence>
<feature type="region of interest" description="Disordered" evidence="2">
    <location>
        <begin position="354"/>
        <end position="419"/>
    </location>
</feature>
<dbReference type="AlphaFoldDB" id="A0ABD3P6Q3"/>
<dbReference type="SUPFAM" id="SSF46689">
    <property type="entry name" value="Homeodomain-like"/>
    <property type="match status" value="1"/>
</dbReference>
<gene>
    <name evidence="5" type="ORF">ACHAWO_001777</name>
</gene>
<dbReference type="InterPro" id="IPR052450">
    <property type="entry name" value="TRBD-Containing_Protein"/>
</dbReference>
<accession>A0ABD3P6Q3</accession>
<reference evidence="5 6" key="1">
    <citation type="submission" date="2024-10" db="EMBL/GenBank/DDBJ databases">
        <title>Updated reference genomes for cyclostephanoid diatoms.</title>
        <authorList>
            <person name="Roberts W.R."/>
            <person name="Alverson A.J."/>
        </authorList>
    </citation>
    <scope>NUCLEOTIDE SEQUENCE [LARGE SCALE GENOMIC DNA]</scope>
    <source>
        <strain evidence="5 6">AJA010-31</strain>
    </source>
</reference>
<dbReference type="CDD" id="cd11660">
    <property type="entry name" value="SANT_TRF"/>
    <property type="match status" value="1"/>
</dbReference>
<proteinExistence type="predicted"/>
<dbReference type="InterPro" id="IPR001005">
    <property type="entry name" value="SANT/Myb"/>
</dbReference>
<evidence type="ECO:0000259" key="3">
    <source>
        <dbReference type="PROSITE" id="PS50090"/>
    </source>
</evidence>
<evidence type="ECO:0000256" key="2">
    <source>
        <dbReference type="SAM" id="MobiDB-lite"/>
    </source>
</evidence>
<evidence type="ECO:0000256" key="1">
    <source>
        <dbReference type="ARBA" id="ARBA00023242"/>
    </source>
</evidence>